<evidence type="ECO:0000256" key="1">
    <source>
        <dbReference type="ARBA" id="ARBA00023295"/>
    </source>
</evidence>
<dbReference type="GO" id="GO:0016798">
    <property type="term" value="F:hydrolase activity, acting on glycosyl bonds"/>
    <property type="evidence" value="ECO:0007669"/>
    <property type="project" value="UniProtKB-KW"/>
</dbReference>
<organism evidence="5 6">
    <name type="scientific">Nocardioides daphniae</name>
    <dbReference type="NCBI Taxonomy" id="402297"/>
    <lineage>
        <taxon>Bacteria</taxon>
        <taxon>Bacillati</taxon>
        <taxon>Actinomycetota</taxon>
        <taxon>Actinomycetes</taxon>
        <taxon>Propionibacteriales</taxon>
        <taxon>Nocardioidaceae</taxon>
        <taxon>Nocardioides</taxon>
    </lineage>
</organism>
<dbReference type="PANTHER" id="PTHR30383:SF2">
    <property type="entry name" value="CELLULOSE-BINDING PROTEIN"/>
    <property type="match status" value="1"/>
</dbReference>
<sequence length="460" mass="50853">MSPVTPRLLRAAGSGQDLGRTDEGTRVDRGRVDGGGGVGLSDLVRRGRRRRDATDHGGGDSISQGSAGDFTWRYRLYTHLKASDVTPDMVGVRRHLFDNVADSQTGPDRMAYVHPFDQDHAAWWGQRAADKVSQIQAEVQATQPHYLLLLMGINDVAADQDPTAALKQVIRNARAAKPDVRIVLGTLVPTEIELQADRTDFRDLARAANFGIVDIRDTMSTTRSPIRLAFTRTDFDPALHTYDGVHPNSRGEVRIAAAFADALAGFGVGTSYPRPLANPPLGPRTPPTLTSIPDGFNVDLSWSKVPGAMQYQVYRRLVTTDPDAPWFPVTALRHWNERSVSLPLHPGERSEYAVRPVKSFFGRDPGAWSNTRLHTTPAPTVSATGGANQLWLSWSSINHVQGYEIRKRVGQGEWELLWPTTSTSFHDFMLPGGRRYDYQVRGYTQYGKGTWSSTASVWIP</sequence>
<dbReference type="InterPro" id="IPR036116">
    <property type="entry name" value="FN3_sf"/>
</dbReference>
<evidence type="ECO:0000256" key="2">
    <source>
        <dbReference type="ARBA" id="ARBA00023326"/>
    </source>
</evidence>
<feature type="domain" description="Fibronectin type-III" evidence="4">
    <location>
        <begin position="375"/>
        <end position="460"/>
    </location>
</feature>
<feature type="region of interest" description="Disordered" evidence="3">
    <location>
        <begin position="1"/>
        <end position="64"/>
    </location>
</feature>
<dbReference type="SUPFAM" id="SSF49265">
    <property type="entry name" value="Fibronectin type III"/>
    <property type="match status" value="1"/>
</dbReference>
<dbReference type="InterPro" id="IPR036514">
    <property type="entry name" value="SGNH_hydro_sf"/>
</dbReference>
<dbReference type="Gene3D" id="2.60.40.10">
    <property type="entry name" value="Immunoglobulins"/>
    <property type="match status" value="2"/>
</dbReference>
<feature type="compositionally biased region" description="Basic and acidic residues" evidence="3">
    <location>
        <begin position="19"/>
        <end position="32"/>
    </location>
</feature>
<dbReference type="Proteomes" id="UP000297025">
    <property type="component" value="Chromosome"/>
</dbReference>
<evidence type="ECO:0000313" key="5">
    <source>
        <dbReference type="EMBL" id="QCC78456.1"/>
    </source>
</evidence>
<dbReference type="GO" id="GO:0004622">
    <property type="term" value="F:phosphatidylcholine lysophospholipase activity"/>
    <property type="evidence" value="ECO:0007669"/>
    <property type="project" value="TreeGrafter"/>
</dbReference>
<name>A0A4P7UEA1_9ACTN</name>
<keyword evidence="2" id="KW-0624">Polysaccharide degradation</keyword>
<evidence type="ECO:0000313" key="6">
    <source>
        <dbReference type="Proteomes" id="UP000297025"/>
    </source>
</evidence>
<dbReference type="KEGG" id="ndp:E2C04_16905"/>
<dbReference type="Pfam" id="PF13472">
    <property type="entry name" value="Lipase_GDSL_2"/>
    <property type="match status" value="1"/>
</dbReference>
<dbReference type="EMBL" id="CP038462">
    <property type="protein sequence ID" value="QCC78456.1"/>
    <property type="molecule type" value="Genomic_DNA"/>
</dbReference>
<protein>
    <recommendedName>
        <fullName evidence="4">Fibronectin type-III domain-containing protein</fullName>
    </recommendedName>
</protein>
<dbReference type="PANTHER" id="PTHR30383">
    <property type="entry name" value="THIOESTERASE 1/PROTEASE 1/LYSOPHOSPHOLIPASE L1"/>
    <property type="match status" value="1"/>
</dbReference>
<reference evidence="5 6" key="1">
    <citation type="journal article" date="2008" name="Int. J. Syst. Evol. Microbiol.">
        <title>Nocardioides daphniae sp. nov., isolated from Daphnia cucullata (Crustacea: Cladocera).</title>
        <authorList>
            <person name="Toth E.M."/>
            <person name="Keki Z."/>
            <person name="Homonnay Z.G."/>
            <person name="Borsodi A.K."/>
            <person name="Marialigeti K."/>
            <person name="Schumann P."/>
        </authorList>
    </citation>
    <scope>NUCLEOTIDE SEQUENCE [LARGE SCALE GENOMIC DNA]</scope>
    <source>
        <strain evidence="5 6">JCM 16608</strain>
    </source>
</reference>
<gene>
    <name evidence="5" type="ORF">E2C04_16905</name>
</gene>
<evidence type="ECO:0000259" key="4">
    <source>
        <dbReference type="PROSITE" id="PS50853"/>
    </source>
</evidence>
<dbReference type="PROSITE" id="PS50853">
    <property type="entry name" value="FN3"/>
    <property type="match status" value="1"/>
</dbReference>
<evidence type="ECO:0000256" key="3">
    <source>
        <dbReference type="SAM" id="MobiDB-lite"/>
    </source>
</evidence>
<proteinExistence type="predicted"/>
<dbReference type="SUPFAM" id="SSF52266">
    <property type="entry name" value="SGNH hydrolase"/>
    <property type="match status" value="1"/>
</dbReference>
<dbReference type="Gene3D" id="3.40.50.1110">
    <property type="entry name" value="SGNH hydrolase"/>
    <property type="match status" value="1"/>
</dbReference>
<keyword evidence="1" id="KW-0326">Glycosidase</keyword>
<accession>A0A4P7UEA1</accession>
<dbReference type="GO" id="GO:0000272">
    <property type="term" value="P:polysaccharide catabolic process"/>
    <property type="evidence" value="ECO:0007669"/>
    <property type="project" value="UniProtKB-KW"/>
</dbReference>
<dbReference type="InterPro" id="IPR003961">
    <property type="entry name" value="FN3_dom"/>
</dbReference>
<keyword evidence="2" id="KW-0119">Carbohydrate metabolism</keyword>
<dbReference type="InterPro" id="IPR013783">
    <property type="entry name" value="Ig-like_fold"/>
</dbReference>
<dbReference type="CDD" id="cd00063">
    <property type="entry name" value="FN3"/>
    <property type="match status" value="1"/>
</dbReference>
<dbReference type="AlphaFoldDB" id="A0A4P7UEA1"/>
<dbReference type="InterPro" id="IPR051532">
    <property type="entry name" value="Ester_Hydrolysis_Enzymes"/>
</dbReference>
<keyword evidence="1" id="KW-0378">Hydrolase</keyword>
<dbReference type="InterPro" id="IPR013830">
    <property type="entry name" value="SGNH_hydro"/>
</dbReference>